<reference evidence="3 4" key="1">
    <citation type="submission" date="2019-03" db="EMBL/GenBank/DDBJ databases">
        <title>Draft genome sequences of novel Actinobacteria.</title>
        <authorList>
            <person name="Sahin N."/>
            <person name="Ay H."/>
            <person name="Saygin H."/>
        </authorList>
    </citation>
    <scope>NUCLEOTIDE SEQUENCE [LARGE SCALE GENOMIC DNA]</scope>
    <source>
        <strain evidence="3 4">DSM 45347</strain>
    </source>
</reference>
<keyword evidence="2" id="KW-0812">Transmembrane</keyword>
<proteinExistence type="predicted"/>
<dbReference type="InterPro" id="IPR008979">
    <property type="entry name" value="Galactose-bd-like_sf"/>
</dbReference>
<feature type="region of interest" description="Disordered" evidence="1">
    <location>
        <begin position="30"/>
        <end position="110"/>
    </location>
</feature>
<dbReference type="AlphaFoldDB" id="A0A4R4NWN3"/>
<evidence type="ECO:0000256" key="2">
    <source>
        <dbReference type="SAM" id="Phobius"/>
    </source>
</evidence>
<sequence>MSGTEICDDCGAHGQSGAFCDVCGAVLDWRDRTPAPGPSLHPHGDEATTEPLPDAAPPADRTAPPMDAAGAAPPSEDEERARRLLVPVPPRERSHDAPPAVTPVLPGRPEEARPQVRTVTEPEPLDLAGGVVCPWCDTANPRGRRFCRQCAMSLAELDRAGSRAKRPWWKFYAEPDREQPWAGDRPRLRRGMSRLVVVVPVAVLTLGLGVFSVANAGTAVNGVIDHFAKRVSVSPSQAKASHSQAGNGPDKAFDGFADSYWGVGYSGAAHGQWIEAGFAQPRRLLNVVITPGISRRLDTQRTQGRPQTLEATVFSSDGKSRTRELQFDDAVGPQKFKLRGEDVVRVRFTIRASYGTVRKDQQVAIAEIEFFGRSVARTL</sequence>
<dbReference type="InterPro" id="IPR057561">
    <property type="entry name" value="NADase_transloc"/>
</dbReference>
<feature type="compositionally biased region" description="Low complexity" evidence="1">
    <location>
        <begin position="49"/>
        <end position="74"/>
    </location>
</feature>
<dbReference type="OrthoDB" id="3808044at2"/>
<keyword evidence="2" id="KW-1133">Transmembrane helix</keyword>
<keyword evidence="2" id="KW-0472">Membrane</keyword>
<comment type="caution">
    <text evidence="3">The sequence shown here is derived from an EMBL/GenBank/DDBJ whole genome shotgun (WGS) entry which is preliminary data.</text>
</comment>
<accession>A0A4R4NWN3</accession>
<dbReference type="Gene3D" id="2.60.120.260">
    <property type="entry name" value="Galactose-binding domain-like"/>
    <property type="match status" value="1"/>
</dbReference>
<keyword evidence="4" id="KW-1185">Reference proteome</keyword>
<gene>
    <name evidence="3" type="ORF">E1284_23090</name>
</gene>
<protein>
    <submittedName>
        <fullName evidence="3">Zinc ribbon domain-containing protein</fullName>
    </submittedName>
</protein>
<dbReference type="RefSeq" id="WP_131942218.1">
    <property type="nucleotide sequence ID" value="NZ_BAAAMX010000003.1"/>
</dbReference>
<dbReference type="EMBL" id="SMJW01000124">
    <property type="protein sequence ID" value="TDC12553.1"/>
    <property type="molecule type" value="Genomic_DNA"/>
</dbReference>
<evidence type="ECO:0000256" key="1">
    <source>
        <dbReference type="SAM" id="MobiDB-lite"/>
    </source>
</evidence>
<organism evidence="3 4">
    <name type="scientific">Actinomadura bangladeshensis</name>
    <dbReference type="NCBI Taxonomy" id="453573"/>
    <lineage>
        <taxon>Bacteria</taxon>
        <taxon>Bacillati</taxon>
        <taxon>Actinomycetota</taxon>
        <taxon>Actinomycetes</taxon>
        <taxon>Streptosporangiales</taxon>
        <taxon>Thermomonosporaceae</taxon>
        <taxon>Actinomadura</taxon>
    </lineage>
</organism>
<dbReference type="NCBIfam" id="NF047619">
    <property type="entry name" value="NADase_discoid"/>
    <property type="match status" value="1"/>
</dbReference>
<name>A0A4R4NWN3_9ACTN</name>
<evidence type="ECO:0000313" key="4">
    <source>
        <dbReference type="Proteomes" id="UP000295431"/>
    </source>
</evidence>
<dbReference type="Proteomes" id="UP000295431">
    <property type="component" value="Unassembled WGS sequence"/>
</dbReference>
<dbReference type="SUPFAM" id="SSF49785">
    <property type="entry name" value="Galactose-binding domain-like"/>
    <property type="match status" value="1"/>
</dbReference>
<evidence type="ECO:0000313" key="3">
    <source>
        <dbReference type="EMBL" id="TDC12553.1"/>
    </source>
</evidence>
<feature type="transmembrane region" description="Helical" evidence="2">
    <location>
        <begin position="195"/>
        <end position="214"/>
    </location>
</feature>